<feature type="region of interest" description="Disordered" evidence="1">
    <location>
        <begin position="107"/>
        <end position="143"/>
    </location>
</feature>
<feature type="compositionally biased region" description="Acidic residues" evidence="1">
    <location>
        <begin position="113"/>
        <end position="123"/>
    </location>
</feature>
<proteinExistence type="predicted"/>
<protein>
    <submittedName>
        <fullName evidence="2">Uncharacterized protein</fullName>
    </submittedName>
</protein>
<comment type="caution">
    <text evidence="2">The sequence shown here is derived from an EMBL/GenBank/DDBJ whole genome shotgun (WGS) entry which is preliminary data.</text>
</comment>
<dbReference type="EMBL" id="BKCJ010005877">
    <property type="protein sequence ID" value="GEU69131.1"/>
    <property type="molecule type" value="Genomic_DNA"/>
</dbReference>
<sequence>MRICHVSSGNPQRVTKEVFGNEVYGSDPKGFGVNPSSNEFRLCNCNEWRYGNHGGRVIIRGYGGGDMVEFLPRIMVSKSMVLLVMSAPAPKKLGLIVHFELPADPFKGIPYGDPDEELEEDPKEDSKEDMGEEPNEEPKEASK</sequence>
<gene>
    <name evidence="2" type="ORF">Tci_041109</name>
</gene>
<evidence type="ECO:0000256" key="1">
    <source>
        <dbReference type="SAM" id="MobiDB-lite"/>
    </source>
</evidence>
<name>A0A6L2M5B9_TANCI</name>
<dbReference type="AlphaFoldDB" id="A0A6L2M5B9"/>
<evidence type="ECO:0000313" key="2">
    <source>
        <dbReference type="EMBL" id="GEU69131.1"/>
    </source>
</evidence>
<organism evidence="2">
    <name type="scientific">Tanacetum cinerariifolium</name>
    <name type="common">Dalmatian daisy</name>
    <name type="synonym">Chrysanthemum cinerariifolium</name>
    <dbReference type="NCBI Taxonomy" id="118510"/>
    <lineage>
        <taxon>Eukaryota</taxon>
        <taxon>Viridiplantae</taxon>
        <taxon>Streptophyta</taxon>
        <taxon>Embryophyta</taxon>
        <taxon>Tracheophyta</taxon>
        <taxon>Spermatophyta</taxon>
        <taxon>Magnoliopsida</taxon>
        <taxon>eudicotyledons</taxon>
        <taxon>Gunneridae</taxon>
        <taxon>Pentapetalae</taxon>
        <taxon>asterids</taxon>
        <taxon>campanulids</taxon>
        <taxon>Asterales</taxon>
        <taxon>Asteraceae</taxon>
        <taxon>Asteroideae</taxon>
        <taxon>Anthemideae</taxon>
        <taxon>Anthemidinae</taxon>
        <taxon>Tanacetum</taxon>
    </lineage>
</organism>
<accession>A0A6L2M5B9</accession>
<reference evidence="2" key="1">
    <citation type="journal article" date="2019" name="Sci. Rep.">
        <title>Draft genome of Tanacetum cinerariifolium, the natural source of mosquito coil.</title>
        <authorList>
            <person name="Yamashiro T."/>
            <person name="Shiraishi A."/>
            <person name="Satake H."/>
            <person name="Nakayama K."/>
        </authorList>
    </citation>
    <scope>NUCLEOTIDE SEQUENCE</scope>
</reference>